<evidence type="ECO:0000256" key="3">
    <source>
        <dbReference type="RuleBase" id="RU004409"/>
    </source>
</evidence>
<reference evidence="4 5" key="1">
    <citation type="submission" date="2023-06" db="EMBL/GenBank/DDBJ databases">
        <title>Alteromonas sp. ASW11-36 isolated from intertidal sand.</title>
        <authorList>
            <person name="Li Y."/>
        </authorList>
    </citation>
    <scope>NUCLEOTIDE SEQUENCE [LARGE SCALE GENOMIC DNA]</scope>
    <source>
        <strain evidence="4 5">ASW11-36</strain>
    </source>
</reference>
<evidence type="ECO:0000256" key="1">
    <source>
        <dbReference type="ARBA" id="ARBA00023015"/>
    </source>
</evidence>
<organism evidence="4 5">
    <name type="scientific">Alteromonas arenosi</name>
    <dbReference type="NCBI Taxonomy" id="3055817"/>
    <lineage>
        <taxon>Bacteria</taxon>
        <taxon>Pseudomonadati</taxon>
        <taxon>Pseudomonadota</taxon>
        <taxon>Gammaproteobacteria</taxon>
        <taxon>Alteromonadales</taxon>
        <taxon>Alteromonadaceae</taxon>
        <taxon>Alteromonas/Salinimonas group</taxon>
        <taxon>Alteromonas</taxon>
    </lineage>
</organism>
<name>A0ABT7SU41_9ALTE</name>
<dbReference type="InterPro" id="IPR007448">
    <property type="entry name" value="Sigma70_reg_Rsd_AlgQ"/>
</dbReference>
<evidence type="ECO:0000256" key="2">
    <source>
        <dbReference type="ARBA" id="ARBA00023163"/>
    </source>
</evidence>
<dbReference type="EMBL" id="JAUCBP010000001">
    <property type="protein sequence ID" value="MDM7859067.1"/>
    <property type="molecule type" value="Genomic_DNA"/>
</dbReference>
<gene>
    <name evidence="4" type="primary">rsd</name>
    <name evidence="4" type="ORF">QTP81_00430</name>
</gene>
<comment type="caution">
    <text evidence="4">The sequence shown here is derived from an EMBL/GenBank/DDBJ whole genome shotgun (WGS) entry which is preliminary data.</text>
</comment>
<evidence type="ECO:0000313" key="4">
    <source>
        <dbReference type="EMBL" id="MDM7859067.1"/>
    </source>
</evidence>
<evidence type="ECO:0000313" key="5">
    <source>
        <dbReference type="Proteomes" id="UP001234343"/>
    </source>
</evidence>
<proteinExistence type="inferred from homology"/>
<dbReference type="Proteomes" id="UP001234343">
    <property type="component" value="Unassembled WGS sequence"/>
</dbReference>
<sequence length="157" mass="17412">MLSQVEPAAARFTTINTTIDTWLNERQQLLIEYCAIAGLSGNKLESAQSLPTGNDVTQFCEIMMDYVSAGHFEIFDIMASEDPAGEELRNALYPSILETTDLALAFNDRYADVDTIDAPAEFESMVAKLGENLAIRFELEDKLIQHLSDALQASEEN</sequence>
<accession>A0ABT7SU41</accession>
<comment type="similarity">
    <text evidence="3">Belongs to the Rsd/AlgQ family.</text>
</comment>
<dbReference type="Gene3D" id="1.20.120.1370">
    <property type="entry name" value="Regulator of RNA polymerase sigma(70) subunit, domain 4"/>
    <property type="match status" value="1"/>
</dbReference>
<protein>
    <submittedName>
        <fullName evidence="4">Sigma D regulator</fullName>
    </submittedName>
</protein>
<dbReference type="RefSeq" id="WP_289362965.1">
    <property type="nucleotide sequence ID" value="NZ_JAUCBP010000001.1"/>
</dbReference>
<keyword evidence="1 3" id="KW-0805">Transcription regulation</keyword>
<dbReference type="InterPro" id="IPR038309">
    <property type="entry name" value="Rsd/AlgQ_sf"/>
</dbReference>
<keyword evidence="2 3" id="KW-0804">Transcription</keyword>
<dbReference type="NCBIfam" id="NF008723">
    <property type="entry name" value="PRK11718.1"/>
    <property type="match status" value="1"/>
</dbReference>
<dbReference type="Pfam" id="PF04353">
    <property type="entry name" value="Rsd_AlgQ"/>
    <property type="match status" value="1"/>
</dbReference>
<dbReference type="PIRSF" id="PIRSF016548">
    <property type="entry name" value="Rsd_AlgQ"/>
    <property type="match status" value="1"/>
</dbReference>
<keyword evidence="5" id="KW-1185">Reference proteome</keyword>